<dbReference type="Proteomes" id="UP000824120">
    <property type="component" value="Chromosome 8"/>
</dbReference>
<evidence type="ECO:0000313" key="1">
    <source>
        <dbReference type="EMBL" id="KAG5592052.1"/>
    </source>
</evidence>
<comment type="caution">
    <text evidence="1">The sequence shown here is derived from an EMBL/GenBank/DDBJ whole genome shotgun (WGS) entry which is preliminary data.</text>
</comment>
<sequence>MTIFLQILFPETSNMDNQTKILVNRIYEKMKTVDESIDDKSQKLFKIRDEEKRTKVFSPFQVGKQHPQEEEYLTFTIDIYNLSEESRETFVYTKPDLNELSQLPQKLFDAVKNYAQGNGVYYRFFSISMKGKDLQAYYPTLNYISVEKIKDFNVKATGIDKKTLTP</sequence>
<keyword evidence="2" id="KW-1185">Reference proteome</keyword>
<organism evidence="1 2">
    <name type="scientific">Solanum commersonii</name>
    <name type="common">Commerson's wild potato</name>
    <name type="synonym">Commerson's nightshade</name>
    <dbReference type="NCBI Taxonomy" id="4109"/>
    <lineage>
        <taxon>Eukaryota</taxon>
        <taxon>Viridiplantae</taxon>
        <taxon>Streptophyta</taxon>
        <taxon>Embryophyta</taxon>
        <taxon>Tracheophyta</taxon>
        <taxon>Spermatophyta</taxon>
        <taxon>Magnoliopsida</taxon>
        <taxon>eudicotyledons</taxon>
        <taxon>Gunneridae</taxon>
        <taxon>Pentapetalae</taxon>
        <taxon>asterids</taxon>
        <taxon>lamiids</taxon>
        <taxon>Solanales</taxon>
        <taxon>Solanaceae</taxon>
        <taxon>Solanoideae</taxon>
        <taxon>Solaneae</taxon>
        <taxon>Solanum</taxon>
    </lineage>
</organism>
<accession>A0A9J5XXZ7</accession>
<proteinExistence type="predicted"/>
<dbReference type="EMBL" id="JACXVP010000008">
    <property type="protein sequence ID" value="KAG5592052.1"/>
    <property type="molecule type" value="Genomic_DNA"/>
</dbReference>
<gene>
    <name evidence="1" type="ORF">H5410_042566</name>
</gene>
<name>A0A9J5XXZ7_SOLCO</name>
<reference evidence="1 2" key="1">
    <citation type="submission" date="2020-09" db="EMBL/GenBank/DDBJ databases">
        <title>De no assembly of potato wild relative species, Solanum commersonii.</title>
        <authorList>
            <person name="Cho K."/>
        </authorList>
    </citation>
    <scope>NUCLEOTIDE SEQUENCE [LARGE SCALE GENOMIC DNA]</scope>
    <source>
        <strain evidence="1">LZ3.2</strain>
        <tissue evidence="1">Leaf</tissue>
    </source>
</reference>
<dbReference type="AlphaFoldDB" id="A0A9J5XXZ7"/>
<protein>
    <submittedName>
        <fullName evidence="1">Uncharacterized protein</fullName>
    </submittedName>
</protein>
<evidence type="ECO:0000313" key="2">
    <source>
        <dbReference type="Proteomes" id="UP000824120"/>
    </source>
</evidence>